<gene>
    <name evidence="6" type="ORF">BVG79_02260</name>
</gene>
<evidence type="ECO:0000256" key="2">
    <source>
        <dbReference type="ARBA" id="ARBA00010742"/>
    </source>
</evidence>
<reference evidence="6 7" key="1">
    <citation type="submission" date="2017-02" db="EMBL/GenBank/DDBJ databases">
        <title>Ketogulonicigenium robustum SPU B003 Genome sequencing and assembly.</title>
        <authorList>
            <person name="Li Y."/>
            <person name="Liu L."/>
            <person name="Wang C."/>
            <person name="Zhang M."/>
            <person name="Zhang T."/>
            <person name="Zhang Y."/>
        </authorList>
    </citation>
    <scope>NUCLEOTIDE SEQUENCE [LARGE SCALE GENOMIC DNA]</scope>
    <source>
        <strain evidence="6 7">SPU_B003</strain>
    </source>
</reference>
<dbReference type="SUPFAM" id="SSF53850">
    <property type="entry name" value="Periplasmic binding protein-like II"/>
    <property type="match status" value="1"/>
</dbReference>
<keyword evidence="3 4" id="KW-0732">Signal</keyword>
<comment type="subcellular location">
    <subcellularLocation>
        <location evidence="1">Periplasm</location>
    </subcellularLocation>
</comment>
<evidence type="ECO:0000313" key="7">
    <source>
        <dbReference type="Proteomes" id="UP000242447"/>
    </source>
</evidence>
<proteinExistence type="inferred from homology"/>
<comment type="similarity">
    <text evidence="2">Belongs to the bacterial solute-binding protein SsuA/TauA family.</text>
</comment>
<dbReference type="Proteomes" id="UP000242447">
    <property type="component" value="Chromosome"/>
</dbReference>
<name>A0A1W6P2N8_9RHOB</name>
<dbReference type="EMBL" id="CP019937">
    <property type="protein sequence ID" value="ARO15600.1"/>
    <property type="molecule type" value="Genomic_DNA"/>
</dbReference>
<dbReference type="AlphaFoldDB" id="A0A1W6P2N8"/>
<protein>
    <submittedName>
        <fullName evidence="6">ABC transporter substrate-binding protein</fullName>
    </submittedName>
</protein>
<dbReference type="RefSeq" id="WP_085786973.1">
    <property type="nucleotide sequence ID" value="NZ_CP019937.1"/>
</dbReference>
<sequence>MKLTKNIALASTIALLAAGAAQAEPFRMIVTDLEPPLVPNSIIDFAVAGGYFTAEGVDLELVRVEQTPSALAAIQAGEGEMANISVDSLLQLVANGADDLRAVLTPNKALPYQIIGKDSIATLADMEGHSFGVGRVGSLDYSLSLNVLSTGGVDTDKVEIVALGQPAVRAQALSAGQVDATTVSLGIWLSLPEKDGLHIITNVDDFYAAAPVVNKVNIVTLATLQNRQAEVDGITRAVIRASRDVAENSQLWVDFMTTARPDVSAETLDALAAAFTQSWSVNGGLSADELNFTAEWAYKGEEFVGVRPVTLNEWVDFGPIDRALESLGTSDISDAVTR</sequence>
<evidence type="ECO:0000256" key="1">
    <source>
        <dbReference type="ARBA" id="ARBA00004418"/>
    </source>
</evidence>
<accession>A0A1W6P2N8</accession>
<dbReference type="PANTHER" id="PTHR30024:SF47">
    <property type="entry name" value="TAURINE-BINDING PERIPLASMIC PROTEIN"/>
    <property type="match status" value="1"/>
</dbReference>
<feature type="chain" id="PRO_5012325885" evidence="4">
    <location>
        <begin position="24"/>
        <end position="338"/>
    </location>
</feature>
<dbReference type="PANTHER" id="PTHR30024">
    <property type="entry name" value="ALIPHATIC SULFONATES-BINDING PROTEIN-RELATED"/>
    <property type="match status" value="1"/>
</dbReference>
<evidence type="ECO:0000256" key="3">
    <source>
        <dbReference type="ARBA" id="ARBA00022729"/>
    </source>
</evidence>
<evidence type="ECO:0000256" key="4">
    <source>
        <dbReference type="SAM" id="SignalP"/>
    </source>
</evidence>
<dbReference type="OrthoDB" id="5348911at2"/>
<dbReference type="InterPro" id="IPR015168">
    <property type="entry name" value="SsuA/THI5"/>
</dbReference>
<dbReference type="GO" id="GO:0042597">
    <property type="term" value="C:periplasmic space"/>
    <property type="evidence" value="ECO:0007669"/>
    <property type="project" value="UniProtKB-SubCell"/>
</dbReference>
<evidence type="ECO:0000259" key="5">
    <source>
        <dbReference type="Pfam" id="PF09084"/>
    </source>
</evidence>
<feature type="signal peptide" evidence="4">
    <location>
        <begin position="1"/>
        <end position="23"/>
    </location>
</feature>
<dbReference type="Gene3D" id="3.40.190.10">
    <property type="entry name" value="Periplasmic binding protein-like II"/>
    <property type="match status" value="2"/>
</dbReference>
<evidence type="ECO:0000313" key="6">
    <source>
        <dbReference type="EMBL" id="ARO15600.1"/>
    </source>
</evidence>
<organism evidence="6 7">
    <name type="scientific">Ketogulonicigenium robustum</name>
    <dbReference type="NCBI Taxonomy" id="92947"/>
    <lineage>
        <taxon>Bacteria</taxon>
        <taxon>Pseudomonadati</taxon>
        <taxon>Pseudomonadota</taxon>
        <taxon>Alphaproteobacteria</taxon>
        <taxon>Rhodobacterales</taxon>
        <taxon>Roseobacteraceae</taxon>
        <taxon>Ketogulonicigenium</taxon>
    </lineage>
</organism>
<keyword evidence="7" id="KW-1185">Reference proteome</keyword>
<dbReference type="KEGG" id="kro:BVG79_02260"/>
<feature type="domain" description="SsuA/THI5-like" evidence="5">
    <location>
        <begin position="46"/>
        <end position="248"/>
    </location>
</feature>
<dbReference type="Pfam" id="PF09084">
    <property type="entry name" value="NMT1"/>
    <property type="match status" value="1"/>
</dbReference>
<dbReference type="STRING" id="92947.BVG79_02260"/>